<sequence length="154" mass="17771">MRKIALPFLMLLLCLHGCAEMPAYSNVNASDASDESRYTVVETDTYAGRPQRHLLDDQADLNIIRVNDKKVGNIPFSTYYYRNDSPQRAILIPGKYKIQLEYRLPRYFMFAELDFEGKPGQKIIARSEYIGLNRIKVWLEDAATGEVVSQRARY</sequence>
<dbReference type="RefSeq" id="WP_150294927.1">
    <property type="nucleotide sequence ID" value="NZ_VTFH01000001.1"/>
</dbReference>
<evidence type="ECO:0000313" key="3">
    <source>
        <dbReference type="Proteomes" id="UP000323425"/>
    </source>
</evidence>
<dbReference type="Proteomes" id="UP000323425">
    <property type="component" value="Unassembled WGS sequence"/>
</dbReference>
<evidence type="ECO:0008006" key="4">
    <source>
        <dbReference type="Google" id="ProtNLM"/>
    </source>
</evidence>
<comment type="caution">
    <text evidence="2">The sequence shown here is derived from an EMBL/GenBank/DDBJ whole genome shotgun (WGS) entry which is preliminary data.</text>
</comment>
<gene>
    <name evidence="2" type="ORF">FX985_03366</name>
</gene>
<feature type="signal peptide" evidence="1">
    <location>
        <begin position="1"/>
        <end position="19"/>
    </location>
</feature>
<evidence type="ECO:0000313" key="2">
    <source>
        <dbReference type="EMBL" id="KAA8563297.1"/>
    </source>
</evidence>
<dbReference type="EMBL" id="VTFH01000001">
    <property type="protein sequence ID" value="KAA8563297.1"/>
    <property type="molecule type" value="Genomic_DNA"/>
</dbReference>
<feature type="chain" id="PRO_5024285739" description="Lipoprotein" evidence="1">
    <location>
        <begin position="20"/>
        <end position="154"/>
    </location>
</feature>
<evidence type="ECO:0000256" key="1">
    <source>
        <dbReference type="SAM" id="SignalP"/>
    </source>
</evidence>
<organism evidence="2 3">
    <name type="scientific">Pseudomonas extremaustralis</name>
    <dbReference type="NCBI Taxonomy" id="359110"/>
    <lineage>
        <taxon>Bacteria</taxon>
        <taxon>Pseudomonadati</taxon>
        <taxon>Pseudomonadota</taxon>
        <taxon>Gammaproteobacteria</taxon>
        <taxon>Pseudomonadales</taxon>
        <taxon>Pseudomonadaceae</taxon>
        <taxon>Pseudomonas</taxon>
    </lineage>
</organism>
<protein>
    <recommendedName>
        <fullName evidence="4">Lipoprotein</fullName>
    </recommendedName>
</protein>
<accession>A0A5M9J3U7</accession>
<dbReference type="AlphaFoldDB" id="A0A5M9J3U7"/>
<proteinExistence type="predicted"/>
<reference evidence="2 3" key="1">
    <citation type="journal article" date="2018" name="Plant Biotechnol. Rep.">
        <title>Diversity and antifungal activity of endophytic bacteria associated with Panax ginseng seedlings.</title>
        <authorList>
            <person name="Park J.M."/>
            <person name="Hong C.E."/>
            <person name="Jo S.H."/>
        </authorList>
    </citation>
    <scope>NUCLEOTIDE SEQUENCE [LARGE SCALE GENOMIC DNA]</scope>
    <source>
        <strain evidence="2 3">PgKB38</strain>
    </source>
</reference>
<name>A0A5M9J3U7_9PSED</name>
<keyword evidence="1" id="KW-0732">Signal</keyword>